<dbReference type="InterPro" id="IPR016024">
    <property type="entry name" value="ARM-type_fold"/>
</dbReference>
<dbReference type="Pfam" id="PF08623">
    <property type="entry name" value="TIP120"/>
    <property type="match status" value="1"/>
</dbReference>
<organism evidence="6 7">
    <name type="scientific">Drechmeria coniospora</name>
    <name type="common">Nematophagous fungus</name>
    <name type="synonym">Meria coniospora</name>
    <dbReference type="NCBI Taxonomy" id="98403"/>
    <lineage>
        <taxon>Eukaryota</taxon>
        <taxon>Fungi</taxon>
        <taxon>Dikarya</taxon>
        <taxon>Ascomycota</taxon>
        <taxon>Pezizomycotina</taxon>
        <taxon>Sordariomycetes</taxon>
        <taxon>Hypocreomycetidae</taxon>
        <taxon>Hypocreales</taxon>
        <taxon>Ophiocordycipitaceae</taxon>
        <taxon>Drechmeria</taxon>
    </lineage>
</organism>
<comment type="similarity">
    <text evidence="1">Belongs to the CAND family.</text>
</comment>
<keyword evidence="7" id="KW-1185">Reference proteome</keyword>
<keyword evidence="3" id="KW-0833">Ubl conjugation pathway</keyword>
<name>A0A151GJM8_DRECN</name>
<evidence type="ECO:0000256" key="4">
    <source>
        <dbReference type="SAM" id="MobiDB-lite"/>
    </source>
</evidence>
<evidence type="ECO:0000256" key="1">
    <source>
        <dbReference type="ARBA" id="ARBA00007657"/>
    </source>
</evidence>
<comment type="caution">
    <text evidence="6">The sequence shown here is derived from an EMBL/GenBank/DDBJ whole genome shotgun (WGS) entry which is preliminary data.</text>
</comment>
<dbReference type="Gene3D" id="1.25.10.10">
    <property type="entry name" value="Leucine-rich Repeat Variant"/>
    <property type="match status" value="1"/>
</dbReference>
<reference evidence="6 7" key="1">
    <citation type="journal article" date="2016" name="Sci. Rep.">
        <title>Insights into Adaptations to a Near-Obligate Nematode Endoparasitic Lifestyle from the Finished Genome of Drechmeria coniospora.</title>
        <authorList>
            <person name="Zhang L."/>
            <person name="Zhou Z."/>
            <person name="Guo Q."/>
            <person name="Fokkens L."/>
            <person name="Miskei M."/>
            <person name="Pocsi I."/>
            <person name="Zhang W."/>
            <person name="Chen M."/>
            <person name="Wang L."/>
            <person name="Sun Y."/>
            <person name="Donzelli B.G."/>
            <person name="Gibson D.M."/>
            <person name="Nelson D.R."/>
            <person name="Luo J.G."/>
            <person name="Rep M."/>
            <person name="Liu H."/>
            <person name="Yang S."/>
            <person name="Wang J."/>
            <person name="Krasnoff S.B."/>
            <person name="Xu Y."/>
            <person name="Molnar I."/>
            <person name="Lin M."/>
        </authorList>
    </citation>
    <scope>NUCLEOTIDE SEQUENCE [LARGE SCALE GENOMIC DNA]</scope>
    <source>
        <strain evidence="6 7">ARSEF 6962</strain>
    </source>
</reference>
<sequence length="1357" mass="147719">MASHASHPQASQNSAATASQAVIAHIRKLSDADPDFRFMSLNDLLQLFNSPKSDFLRHDFNLAAKAMDSIIKTLDDQNSEVQNLAIKCLGPLVAKVPVSVLPTMIDKLSLMKLQNSVDNTVTPLALRSIITAMPRPVPGLPITAEVKEAYQGIQRVLIPRLIGPAPFTLDAEHSLEIPAKSTGMLRNENSINGDAVDMLIEMVRCFGPLLQLVEVEAILQVVMQLLESVQGTSVVKKQAVTAISMLVVYATDEQLDEVIARLTSGLSRDATNPVTRRLYIAILGSVARSVPSRFGPHLSKTAPFVLQAVSKDELEQHMKILNDGEDLARDFNEVREAALVTLEAFLASCPQEMRQFTDEIIACSLLYMKYDPNYAVDDDEDMDVDDEGAAEDENEEDDFDEDDGFADDDDDASWKVRRCAVKTLYTLISTRGSGDLLENGVLYSQAAPALIKRIDEREENVRLEVISALSLLIRKTGEGLHLTDLSLDEWEPESVGQMPLIRKRRRQSSGGGASVSRFMTAPGLMSPVLEKVPAAGPRADLLRLIPSIVKAAAKKLKAKSVPTRQSIINLFDDLVSVQRGGLSDYFADIIGLVTAEIKPSTSTSASPSLGSARGSAPATPSTVRIAALRLISDICKTHSSTHLQPYLSKIVSAVTAAVHDPFYKVSSDAIRTAEELVKTITPPRSRNAGVKYKAELDQLFDVVLDRGSAIDADAEVRQRSIHALGVLVSRTFSTEGTALLSPDKRKLALGVVQDRLKNETTRLAAVRAIDNVALFATVPGQLDKGWVQGVASELCDQLRKANRALRGSSVTALKHLVLCAAARGQLETATIRVIVSALLPAILDSDTHLLGPALLILADMVQTYPDMEFDDDMTAAICQLLRSHFASIVLDQLLELISNVGQSGTATKKLMNGLLTDVSVSGDPSVVGKVIGTLLVTGGDSTGVPLDSFVSELKTSAGSGDEARVSLALAVLGEAGMRLGPKSPLKPDLFLEQFHSEPDKVSLTAAIALGRAGSGNVTQFLPVILKKMQAGGNTQYLLIQSIKEILQSISVHSTELGDYAVAIWDQLLVASENADNQVVCAECAGRLVILDPTMFMPKLETLLKDGSAGIRGMAVQAVRYTLPESDDAFDGMLKNTLISMLLVMLQDADMEIRRLAMSTLNSAAHNKPDLILPHLGELVPFVLSESVVKPELIKEVMMGPFKHMVDDGLEVRKSAYETLYALMETSYTRMNNIDFYDRVVDGLKDDNDIRQLCNLMVTKLIAIDPDETARRLDSIAESYRSVLSVKLKENAVKQDVEKQEEANKSVLRVTVLLGDKMKAVTGVAGTWTSYWEWVNKDYEKQLKGLREETKELQTRMV</sequence>
<evidence type="ECO:0000256" key="2">
    <source>
        <dbReference type="ARBA" id="ARBA00022737"/>
    </source>
</evidence>
<feature type="domain" description="TATA-binding protein interacting (TIP20)" evidence="5">
    <location>
        <begin position="1170"/>
        <end position="1335"/>
    </location>
</feature>
<evidence type="ECO:0000259" key="5">
    <source>
        <dbReference type="Pfam" id="PF08623"/>
    </source>
</evidence>
<dbReference type="PANTHER" id="PTHR12696">
    <property type="entry name" value="TIP120"/>
    <property type="match status" value="1"/>
</dbReference>
<dbReference type="InParanoid" id="A0A151GJM8"/>
<protein>
    <submittedName>
        <fullName evidence="6">Cullin binding protein CanA</fullName>
    </submittedName>
</protein>
<dbReference type="SUPFAM" id="SSF48371">
    <property type="entry name" value="ARM repeat"/>
    <property type="match status" value="1"/>
</dbReference>
<feature type="region of interest" description="Disordered" evidence="4">
    <location>
        <begin position="377"/>
        <end position="408"/>
    </location>
</feature>
<accession>A0A151GJM8</accession>
<dbReference type="GeneID" id="63716891"/>
<evidence type="ECO:0000313" key="7">
    <source>
        <dbReference type="Proteomes" id="UP000076580"/>
    </source>
</evidence>
<dbReference type="EMBL" id="LAYC01000002">
    <property type="protein sequence ID" value="KYK57241.1"/>
    <property type="molecule type" value="Genomic_DNA"/>
</dbReference>
<dbReference type="Proteomes" id="UP000076580">
    <property type="component" value="Chromosome 02"/>
</dbReference>
<dbReference type="RefSeq" id="XP_040656593.1">
    <property type="nucleotide sequence ID" value="XM_040801560.1"/>
</dbReference>
<dbReference type="InterPro" id="IPR013932">
    <property type="entry name" value="TATA-bd_TIP120"/>
</dbReference>
<dbReference type="Pfam" id="PF25782">
    <property type="entry name" value="TPR_CAND1"/>
    <property type="match status" value="1"/>
</dbReference>
<proteinExistence type="inferred from homology"/>
<evidence type="ECO:0000313" key="6">
    <source>
        <dbReference type="EMBL" id="KYK57241.1"/>
    </source>
</evidence>
<dbReference type="InterPro" id="IPR011989">
    <property type="entry name" value="ARM-like"/>
</dbReference>
<evidence type="ECO:0000256" key="3">
    <source>
        <dbReference type="ARBA" id="ARBA00022786"/>
    </source>
</evidence>
<keyword evidence="2" id="KW-0677">Repeat</keyword>
<gene>
    <name evidence="6" type="ORF">DCS_04248</name>
</gene>
<dbReference type="GO" id="GO:0010265">
    <property type="term" value="P:SCF complex assembly"/>
    <property type="evidence" value="ECO:0007669"/>
    <property type="project" value="InterPro"/>
</dbReference>
<dbReference type="STRING" id="98403.A0A151GJM8"/>
<dbReference type="InterPro" id="IPR039852">
    <property type="entry name" value="CAND1/CAND2"/>
</dbReference>